<feature type="coiled-coil region" evidence="1">
    <location>
        <begin position="93"/>
        <end position="127"/>
    </location>
</feature>
<evidence type="ECO:0000256" key="1">
    <source>
        <dbReference type="SAM" id="Coils"/>
    </source>
</evidence>
<evidence type="ECO:0000313" key="2">
    <source>
        <dbReference type="EMBL" id="MCF6137380.1"/>
    </source>
</evidence>
<keyword evidence="3" id="KW-1185">Reference proteome</keyword>
<dbReference type="RefSeq" id="WP_236332922.1">
    <property type="nucleotide sequence ID" value="NZ_JAKIJS010000001.1"/>
</dbReference>
<gene>
    <name evidence="2" type="ORF">L2716_06530</name>
</gene>
<dbReference type="Proteomes" id="UP001649381">
    <property type="component" value="Unassembled WGS sequence"/>
</dbReference>
<reference evidence="2 3" key="1">
    <citation type="submission" date="2022-01" db="EMBL/GenBank/DDBJ databases">
        <title>Alkalihalobacillus sp. EGI L200015, a novel bacterium isolated from a salt lake sediment.</title>
        <authorList>
            <person name="Gao L."/>
            <person name="Fang B.-Z."/>
            <person name="Li W.-J."/>
        </authorList>
    </citation>
    <scope>NUCLEOTIDE SEQUENCE [LARGE SCALE GENOMIC DNA]</scope>
    <source>
        <strain evidence="2 3">KCTC 12718</strain>
    </source>
</reference>
<evidence type="ECO:0000313" key="3">
    <source>
        <dbReference type="Proteomes" id="UP001649381"/>
    </source>
</evidence>
<protein>
    <recommendedName>
        <fullName evidence="4">YtxH domain-containing protein</fullName>
    </recommendedName>
</protein>
<keyword evidence="1" id="KW-0175">Coiled coil</keyword>
<dbReference type="EMBL" id="JAKIJS010000001">
    <property type="protein sequence ID" value="MCF6137380.1"/>
    <property type="molecule type" value="Genomic_DNA"/>
</dbReference>
<organism evidence="2 3">
    <name type="scientific">Pseudalkalibacillus berkeleyi</name>
    <dbReference type="NCBI Taxonomy" id="1069813"/>
    <lineage>
        <taxon>Bacteria</taxon>
        <taxon>Bacillati</taxon>
        <taxon>Bacillota</taxon>
        <taxon>Bacilli</taxon>
        <taxon>Bacillales</taxon>
        <taxon>Fictibacillaceae</taxon>
        <taxon>Pseudalkalibacillus</taxon>
    </lineage>
</organism>
<evidence type="ECO:0008006" key="4">
    <source>
        <dbReference type="Google" id="ProtNLM"/>
    </source>
</evidence>
<accession>A0ABS9H149</accession>
<name>A0ABS9H149_9BACL</name>
<proteinExistence type="predicted"/>
<sequence>MKEDKNNGENRRQKNTINFAIAGGIVGSGIGLLTSSNTRKQIASTVGNSELIKGTGNELRRTVQQIFIDQAMLTIKEAAYNYRNKSDRTVETDNHINAQYQELKDENKALNENLQRIEEKLDALLQSDE</sequence>
<comment type="caution">
    <text evidence="2">The sequence shown here is derived from an EMBL/GenBank/DDBJ whole genome shotgun (WGS) entry which is preliminary data.</text>
</comment>